<evidence type="ECO:0000313" key="3">
    <source>
        <dbReference type="EMBL" id="MCW7554261.1"/>
    </source>
</evidence>
<dbReference type="EMBL" id="JAPFCC010000001">
    <property type="protein sequence ID" value="MCW7554261.1"/>
    <property type="molecule type" value="Genomic_DNA"/>
</dbReference>
<keyword evidence="4" id="KW-1185">Reference proteome</keyword>
<dbReference type="PROSITE" id="PS50089">
    <property type="entry name" value="ZF_RING_2"/>
    <property type="match status" value="1"/>
</dbReference>
<feature type="transmembrane region" description="Helical" evidence="1">
    <location>
        <begin position="117"/>
        <end position="137"/>
    </location>
</feature>
<keyword evidence="1" id="KW-0472">Membrane</keyword>
<proteinExistence type="predicted"/>
<reference evidence="3 4" key="1">
    <citation type="submission" date="2022-10" db="EMBL/GenBank/DDBJ databases">
        <title>High-quality genome sequences of two octocoral-associated bacteria, Endozoicomonas euniceicola EF212 and Endozoicomonas gorgoniicola PS125.</title>
        <authorList>
            <person name="Chiou Y.-J."/>
            <person name="Chen Y.-H."/>
        </authorList>
    </citation>
    <scope>NUCLEOTIDE SEQUENCE [LARGE SCALE GENOMIC DNA]</scope>
    <source>
        <strain evidence="3 4">PS125</strain>
    </source>
</reference>
<keyword evidence="1" id="KW-1133">Transmembrane helix</keyword>
<accession>A0ABT3MXZ9</accession>
<dbReference type="InterPro" id="IPR001841">
    <property type="entry name" value="Znf_RING"/>
</dbReference>
<feature type="domain" description="RING-type" evidence="2">
    <location>
        <begin position="10"/>
        <end position="66"/>
    </location>
</feature>
<dbReference type="InterPro" id="IPR013083">
    <property type="entry name" value="Znf_RING/FYVE/PHD"/>
</dbReference>
<comment type="caution">
    <text evidence="3">The sequence shown here is derived from an EMBL/GenBank/DDBJ whole genome shotgun (WGS) entry which is preliminary data.</text>
</comment>
<dbReference type="Proteomes" id="UP001209854">
    <property type="component" value="Unassembled WGS sequence"/>
</dbReference>
<dbReference type="RefSeq" id="WP_262563999.1">
    <property type="nucleotide sequence ID" value="NZ_JAPFCC010000001.1"/>
</dbReference>
<protein>
    <recommendedName>
        <fullName evidence="2">RING-type domain-containing protein</fullName>
    </recommendedName>
</protein>
<gene>
    <name evidence="3" type="ORF">NX722_16860</name>
</gene>
<organism evidence="3 4">
    <name type="scientific">Endozoicomonas gorgoniicola</name>
    <dbReference type="NCBI Taxonomy" id="1234144"/>
    <lineage>
        <taxon>Bacteria</taxon>
        <taxon>Pseudomonadati</taxon>
        <taxon>Pseudomonadota</taxon>
        <taxon>Gammaproteobacteria</taxon>
        <taxon>Oceanospirillales</taxon>
        <taxon>Endozoicomonadaceae</taxon>
        <taxon>Endozoicomonas</taxon>
    </lineage>
</organism>
<keyword evidence="1" id="KW-0812">Transmembrane</keyword>
<sequence>MYLMNIDTNCPICLETRLDGSDKVQHNNGSCNKFFHRTCIKTWVERTIFNQYNANQSEPIRCPACTVRDDFPELIQMESDVRRKTDEENEPVITLFGRPGRRGNMVQVIRRRDLPKLFLFSAVAVATVAVVFAASYIKQR</sequence>
<name>A0ABT3MXZ9_9GAMM</name>
<evidence type="ECO:0000256" key="1">
    <source>
        <dbReference type="SAM" id="Phobius"/>
    </source>
</evidence>
<dbReference type="SMART" id="SM01197">
    <property type="entry name" value="FANCL_C"/>
    <property type="match status" value="1"/>
</dbReference>
<evidence type="ECO:0000313" key="4">
    <source>
        <dbReference type="Proteomes" id="UP001209854"/>
    </source>
</evidence>
<dbReference type="SUPFAM" id="SSF57850">
    <property type="entry name" value="RING/U-box"/>
    <property type="match status" value="1"/>
</dbReference>
<evidence type="ECO:0000259" key="2">
    <source>
        <dbReference type="PROSITE" id="PS50089"/>
    </source>
</evidence>
<dbReference type="Gene3D" id="3.30.40.10">
    <property type="entry name" value="Zinc/RING finger domain, C3HC4 (zinc finger)"/>
    <property type="match status" value="1"/>
</dbReference>